<keyword evidence="5" id="KW-0223">Dioxygenase</keyword>
<dbReference type="PANTHER" id="PTHR12461">
    <property type="entry name" value="HYPOXIA-INDUCIBLE FACTOR 1 ALPHA INHIBITOR-RELATED"/>
    <property type="match status" value="1"/>
</dbReference>
<reference evidence="13" key="1">
    <citation type="submission" date="2025-08" db="UniProtKB">
        <authorList>
            <consortium name="Ensembl"/>
        </authorList>
    </citation>
    <scope>IDENTIFICATION</scope>
</reference>
<comment type="subcellular location">
    <subcellularLocation>
        <location evidence="2">Nucleus</location>
    </subcellularLocation>
</comment>
<keyword evidence="8" id="KW-0805">Transcription regulation</keyword>
<name>A0A8C5BVW9_GADMO</name>
<keyword evidence="10" id="KW-0539">Nucleus</keyword>
<keyword evidence="3" id="KW-0479">Metal-binding</keyword>
<evidence type="ECO:0000256" key="7">
    <source>
        <dbReference type="ARBA" id="ARBA00023004"/>
    </source>
</evidence>
<dbReference type="AlphaFoldDB" id="A0A8C5BVW9"/>
<dbReference type="PANTHER" id="PTHR12461:SF106">
    <property type="entry name" value="BIFUNCTIONAL PEPTIDASE AND ARGINYL-HYDROXYLASE JMJD5"/>
    <property type="match status" value="1"/>
</dbReference>
<feature type="domain" description="DM8" evidence="12">
    <location>
        <begin position="61"/>
        <end position="148"/>
    </location>
</feature>
<evidence type="ECO:0000256" key="9">
    <source>
        <dbReference type="ARBA" id="ARBA00023163"/>
    </source>
</evidence>
<protein>
    <submittedName>
        <fullName evidence="13">Lysine (K)-specific demethylase 8</fullName>
    </submittedName>
</protein>
<evidence type="ECO:0000259" key="12">
    <source>
        <dbReference type="Pfam" id="PF24472"/>
    </source>
</evidence>
<proteinExistence type="predicted"/>
<dbReference type="GO" id="GO:0140680">
    <property type="term" value="F:histone H3K36me/H3K36me2 demethylase activity"/>
    <property type="evidence" value="ECO:0007669"/>
    <property type="project" value="UniProtKB-EC"/>
</dbReference>
<dbReference type="GeneTree" id="ENSGT00940000158074"/>
<keyword evidence="4" id="KW-0156">Chromatin regulator</keyword>
<reference evidence="13" key="2">
    <citation type="submission" date="2025-09" db="UniProtKB">
        <authorList>
            <consortium name="Ensembl"/>
        </authorList>
    </citation>
    <scope>IDENTIFICATION</scope>
</reference>
<organism evidence="13 14">
    <name type="scientific">Gadus morhua</name>
    <name type="common">Atlantic cod</name>
    <dbReference type="NCBI Taxonomy" id="8049"/>
    <lineage>
        <taxon>Eukaryota</taxon>
        <taxon>Metazoa</taxon>
        <taxon>Chordata</taxon>
        <taxon>Craniata</taxon>
        <taxon>Vertebrata</taxon>
        <taxon>Euteleostomi</taxon>
        <taxon>Actinopterygii</taxon>
        <taxon>Neopterygii</taxon>
        <taxon>Teleostei</taxon>
        <taxon>Neoteleostei</taxon>
        <taxon>Acanthomorphata</taxon>
        <taxon>Zeiogadaria</taxon>
        <taxon>Gadariae</taxon>
        <taxon>Gadiformes</taxon>
        <taxon>Gadoidei</taxon>
        <taxon>Gadidae</taxon>
        <taxon>Gadus</taxon>
    </lineage>
</organism>
<dbReference type="GO" id="GO:0003682">
    <property type="term" value="F:chromatin binding"/>
    <property type="evidence" value="ECO:0007669"/>
    <property type="project" value="UniProtKB-ARBA"/>
</dbReference>
<evidence type="ECO:0000256" key="8">
    <source>
        <dbReference type="ARBA" id="ARBA00023015"/>
    </source>
</evidence>
<evidence type="ECO:0000256" key="2">
    <source>
        <dbReference type="ARBA" id="ARBA00004123"/>
    </source>
</evidence>
<keyword evidence="14" id="KW-1185">Reference proteome</keyword>
<dbReference type="Gene3D" id="2.60.120.650">
    <property type="entry name" value="Cupin"/>
    <property type="match status" value="1"/>
</dbReference>
<dbReference type="Ensembl" id="ENSGMOT00000051782.1">
    <property type="protein sequence ID" value="ENSGMOP00000052873.1"/>
    <property type="gene ID" value="ENSGMOG00000004649.2"/>
</dbReference>
<evidence type="ECO:0000259" key="11">
    <source>
        <dbReference type="Pfam" id="PF13621"/>
    </source>
</evidence>
<dbReference type="GO" id="GO:0031648">
    <property type="term" value="P:protein destabilization"/>
    <property type="evidence" value="ECO:0007669"/>
    <property type="project" value="UniProtKB-ARBA"/>
</dbReference>
<dbReference type="SUPFAM" id="SSF51197">
    <property type="entry name" value="Clavaminate synthase-like"/>
    <property type="match status" value="1"/>
</dbReference>
<dbReference type="Pfam" id="PF13621">
    <property type="entry name" value="Cupin_8"/>
    <property type="match status" value="1"/>
</dbReference>
<comment type="cofactor">
    <cofactor evidence="1">
        <name>Fe(2+)</name>
        <dbReference type="ChEBI" id="CHEBI:29033"/>
    </cofactor>
</comment>
<evidence type="ECO:0000256" key="4">
    <source>
        <dbReference type="ARBA" id="ARBA00022853"/>
    </source>
</evidence>
<keyword evidence="7" id="KW-0408">Iron</keyword>
<evidence type="ECO:0000256" key="10">
    <source>
        <dbReference type="ARBA" id="ARBA00023242"/>
    </source>
</evidence>
<evidence type="ECO:0000313" key="13">
    <source>
        <dbReference type="Ensembl" id="ENSGMOP00000052873.1"/>
    </source>
</evidence>
<dbReference type="Pfam" id="PF24472">
    <property type="entry name" value="ARM_KDM8_N"/>
    <property type="match status" value="1"/>
</dbReference>
<dbReference type="InterPro" id="IPR056520">
    <property type="entry name" value="ARM_KDM8_N"/>
</dbReference>
<sequence length="442" mass="50342">MAALWSNISAILPPDEAGFPLQFSDSVHSSVAELLLRCRRRLYTDRSLRILNPRDHALTLAQMVTDLSWERLNTGTWRDVDKEWRRVYAYGCLFKALALCRGDPSPERVRQAVRTCDMGLMMGASIMDNVLNSLVQILQTEVRRATKEEVPTEPRVQAKKIKLEVPPAPVIEQTTAVPRMNCPSLERFKNNNLLTNQPVILEGIINHWPALNDHSWSLEYIRSIAGCRTVPVEVGSRYTDEEWSQRLLTVNEFIDKYISVKVDDVPVGYLAQHQLFDQIPELKEDIRIPDYCCLGDEDEDNITINAWFGPSGTVSPLHQDPQHNFLAQVTIIIAIINNVRRTLSPNRCWSVLTRVVRLPSLLPLLSRSLIYTRCWEASTFAYIPPATVGGSTLMNHRSSTTPARWGPMEYLSLSVNIHQFIYIYNVYISLSDRDPCIHPPPP</sequence>
<feature type="domain" description="Cupin-like" evidence="11">
    <location>
        <begin position="187"/>
        <end position="329"/>
    </location>
</feature>
<dbReference type="GO" id="GO:0048511">
    <property type="term" value="P:rhythmic process"/>
    <property type="evidence" value="ECO:0007669"/>
    <property type="project" value="UniProtKB-KW"/>
</dbReference>
<evidence type="ECO:0000313" key="14">
    <source>
        <dbReference type="Proteomes" id="UP000694546"/>
    </source>
</evidence>
<keyword evidence="9" id="KW-0804">Transcription</keyword>
<accession>A0A8C5BVW9</accession>
<evidence type="ECO:0000256" key="1">
    <source>
        <dbReference type="ARBA" id="ARBA00001954"/>
    </source>
</evidence>
<dbReference type="Proteomes" id="UP000694546">
    <property type="component" value="Chromosome 2"/>
</dbReference>
<keyword evidence="6" id="KW-0560">Oxidoreductase</keyword>
<dbReference type="GO" id="GO:0046872">
    <property type="term" value="F:metal ion binding"/>
    <property type="evidence" value="ECO:0007669"/>
    <property type="project" value="UniProtKB-KW"/>
</dbReference>
<evidence type="ECO:0000256" key="3">
    <source>
        <dbReference type="ARBA" id="ARBA00022723"/>
    </source>
</evidence>
<dbReference type="GO" id="GO:0005634">
    <property type="term" value="C:nucleus"/>
    <property type="evidence" value="ECO:0007669"/>
    <property type="project" value="UniProtKB-SubCell"/>
</dbReference>
<dbReference type="InterPro" id="IPR041667">
    <property type="entry name" value="Cupin_8"/>
</dbReference>
<evidence type="ECO:0000256" key="6">
    <source>
        <dbReference type="ARBA" id="ARBA00023002"/>
    </source>
</evidence>
<dbReference type="GO" id="GO:0010468">
    <property type="term" value="P:regulation of gene expression"/>
    <property type="evidence" value="ECO:0007669"/>
    <property type="project" value="UniProtKB-ARBA"/>
</dbReference>
<evidence type="ECO:0000256" key="5">
    <source>
        <dbReference type="ARBA" id="ARBA00022964"/>
    </source>
</evidence>